<reference evidence="6 7" key="1">
    <citation type="submission" date="2020-07" db="EMBL/GenBank/DDBJ databases">
        <title>Trichoderma asperellum IC-1 whole genome shotgun sequence.</title>
        <authorList>
            <person name="Kanamasa S."/>
            <person name="Takahashi H."/>
        </authorList>
    </citation>
    <scope>NUCLEOTIDE SEQUENCE [LARGE SCALE GENOMIC DNA]</scope>
    <source>
        <strain evidence="6 7">IC-1</strain>
    </source>
</reference>
<keyword evidence="4 5" id="KW-0472">Membrane</keyword>
<dbReference type="AlphaFoldDB" id="A0A6V8QTE6"/>
<dbReference type="Gene3D" id="1.20.58.340">
    <property type="entry name" value="Magnesium transport protein CorA, transmembrane region"/>
    <property type="match status" value="1"/>
</dbReference>
<comment type="caution">
    <text evidence="6">The sequence shown here is derived from an EMBL/GenBank/DDBJ whole genome shotgun (WGS) entry which is preliminary data.</text>
</comment>
<sequence>MLDSVKDEFAQPHERSISDAVAKAYNDAPLEVTDDPFSATYVARNCIRAVWEQRVWWDESEVYETVYRNVWNHQINQSSLASEDSENKMVIDNQAMSEYQELMRIQEGIRSNRHEIRAIIWKFRLRDKDYLSAGTPEFQNLMEQEAKLWDFLDEKLRYIDDFLNDHMKMYSARSTMEETYESKMQSRESMRQTREANRQTAAANRMARSSGQLTKIATIIVPCTFVASIFSMGGDFAAGESLFYVYWIISVPITLGLLFWILHEDVADAVEKSKQWFGWRKRIKSRRKPIEKSDA</sequence>
<keyword evidence="2 5" id="KW-0812">Transmembrane</keyword>
<evidence type="ECO:0000313" key="7">
    <source>
        <dbReference type="Proteomes" id="UP000517252"/>
    </source>
</evidence>
<dbReference type="SUPFAM" id="SSF144083">
    <property type="entry name" value="Magnesium transport protein CorA, transmembrane region"/>
    <property type="match status" value="1"/>
</dbReference>
<keyword evidence="3 5" id="KW-1133">Transmembrane helix</keyword>
<dbReference type="GO" id="GO:0046873">
    <property type="term" value="F:metal ion transmembrane transporter activity"/>
    <property type="evidence" value="ECO:0007669"/>
    <property type="project" value="InterPro"/>
</dbReference>
<comment type="subcellular location">
    <subcellularLocation>
        <location evidence="1">Membrane</location>
        <topology evidence="1">Multi-pass membrane protein</topology>
    </subcellularLocation>
</comment>
<evidence type="ECO:0000313" key="6">
    <source>
        <dbReference type="EMBL" id="GFP55086.1"/>
    </source>
</evidence>
<gene>
    <name evidence="6" type="ORF">TASIC1_0004071100</name>
</gene>
<proteinExistence type="predicted"/>
<evidence type="ECO:0000256" key="5">
    <source>
        <dbReference type="SAM" id="Phobius"/>
    </source>
</evidence>
<accession>A0A6V8QTE6</accession>
<feature type="transmembrane region" description="Helical" evidence="5">
    <location>
        <begin position="213"/>
        <end position="232"/>
    </location>
</feature>
<evidence type="ECO:0000256" key="4">
    <source>
        <dbReference type="ARBA" id="ARBA00023136"/>
    </source>
</evidence>
<dbReference type="EMBL" id="BLZH01000004">
    <property type="protein sequence ID" value="GFP55086.1"/>
    <property type="molecule type" value="Genomic_DNA"/>
</dbReference>
<organism evidence="6 7">
    <name type="scientific">Trichoderma asperellum</name>
    <name type="common">Filamentous fungus</name>
    <dbReference type="NCBI Taxonomy" id="101201"/>
    <lineage>
        <taxon>Eukaryota</taxon>
        <taxon>Fungi</taxon>
        <taxon>Dikarya</taxon>
        <taxon>Ascomycota</taxon>
        <taxon>Pezizomycotina</taxon>
        <taxon>Sordariomycetes</taxon>
        <taxon>Hypocreomycetidae</taxon>
        <taxon>Hypocreales</taxon>
        <taxon>Hypocreaceae</taxon>
        <taxon>Trichoderma</taxon>
    </lineage>
</organism>
<evidence type="ECO:0000256" key="1">
    <source>
        <dbReference type="ARBA" id="ARBA00004141"/>
    </source>
</evidence>
<protein>
    <submittedName>
        <fullName evidence="6">Uncharacterized protein</fullName>
    </submittedName>
</protein>
<name>A0A6V8QTE6_TRIAP</name>
<dbReference type="InterPro" id="IPR045863">
    <property type="entry name" value="CorA_TM1_TM2"/>
</dbReference>
<dbReference type="Pfam" id="PF01544">
    <property type="entry name" value="CorA"/>
    <property type="match status" value="1"/>
</dbReference>
<evidence type="ECO:0000256" key="2">
    <source>
        <dbReference type="ARBA" id="ARBA00022692"/>
    </source>
</evidence>
<evidence type="ECO:0000256" key="3">
    <source>
        <dbReference type="ARBA" id="ARBA00022989"/>
    </source>
</evidence>
<dbReference type="OrthoDB" id="5428055at2759"/>
<dbReference type="InterPro" id="IPR002523">
    <property type="entry name" value="MgTranspt_CorA/ZnTranspt_ZntB"/>
</dbReference>
<dbReference type="Proteomes" id="UP000517252">
    <property type="component" value="Unassembled WGS sequence"/>
</dbReference>
<feature type="transmembrane region" description="Helical" evidence="5">
    <location>
        <begin position="244"/>
        <end position="262"/>
    </location>
</feature>
<dbReference type="GO" id="GO:0016020">
    <property type="term" value="C:membrane"/>
    <property type="evidence" value="ECO:0007669"/>
    <property type="project" value="UniProtKB-SubCell"/>
</dbReference>